<dbReference type="OrthoDB" id="6159439at2759"/>
<dbReference type="PANTHER" id="PTHR46808">
    <property type="entry name" value="H2.0-LIKE HOMEOBOX PROTEIN"/>
    <property type="match status" value="1"/>
</dbReference>
<reference evidence="5 6" key="1">
    <citation type="submission" date="2020-02" db="EMBL/GenBank/DDBJ databases">
        <authorList>
            <person name="Ferguson B K."/>
        </authorList>
    </citation>
    <scope>NUCLEOTIDE SEQUENCE [LARGE SCALE GENOMIC DNA]</scope>
</reference>
<dbReference type="SUPFAM" id="SSF46689">
    <property type="entry name" value="Homeodomain-like"/>
    <property type="match status" value="1"/>
</dbReference>
<dbReference type="EMBL" id="CADCXV010000002">
    <property type="protein sequence ID" value="CAB0027790.1"/>
    <property type="molecule type" value="Genomic_DNA"/>
</dbReference>
<evidence type="ECO:0000259" key="4">
    <source>
        <dbReference type="PROSITE" id="PS50071"/>
    </source>
</evidence>
<dbReference type="GO" id="GO:0005634">
    <property type="term" value="C:nucleus"/>
    <property type="evidence" value="ECO:0007669"/>
    <property type="project" value="UniProtKB-SubCell"/>
</dbReference>
<keyword evidence="2 3" id="KW-0238">DNA-binding</keyword>
<evidence type="ECO:0000256" key="1">
    <source>
        <dbReference type="ARBA" id="ARBA00004123"/>
    </source>
</evidence>
<organism evidence="5 6">
    <name type="scientific">Trichogramma brassicae</name>
    <dbReference type="NCBI Taxonomy" id="86971"/>
    <lineage>
        <taxon>Eukaryota</taxon>
        <taxon>Metazoa</taxon>
        <taxon>Ecdysozoa</taxon>
        <taxon>Arthropoda</taxon>
        <taxon>Hexapoda</taxon>
        <taxon>Insecta</taxon>
        <taxon>Pterygota</taxon>
        <taxon>Neoptera</taxon>
        <taxon>Endopterygota</taxon>
        <taxon>Hymenoptera</taxon>
        <taxon>Apocrita</taxon>
        <taxon>Proctotrupomorpha</taxon>
        <taxon>Chalcidoidea</taxon>
        <taxon>Trichogrammatidae</taxon>
        <taxon>Trichogramma</taxon>
    </lineage>
</organism>
<proteinExistence type="predicted"/>
<comment type="subcellular location">
    <subcellularLocation>
        <location evidence="1 2 3">Nucleus</location>
    </subcellularLocation>
</comment>
<dbReference type="GO" id="GO:0043565">
    <property type="term" value="F:sequence-specific DNA binding"/>
    <property type="evidence" value="ECO:0007669"/>
    <property type="project" value="TreeGrafter"/>
</dbReference>
<feature type="domain" description="Homeobox" evidence="4">
    <location>
        <begin position="124"/>
        <end position="169"/>
    </location>
</feature>
<evidence type="ECO:0000256" key="2">
    <source>
        <dbReference type="PROSITE-ProRule" id="PRU00108"/>
    </source>
</evidence>
<feature type="non-terminal residue" evidence="5">
    <location>
        <position position="1"/>
    </location>
</feature>
<keyword evidence="6" id="KW-1185">Reference proteome</keyword>
<sequence>FGTPNIQSNILSQLTANHPPGTTQNIIAQYGPSSGFSTSVSTIEVATSSNLSERTRNLKDWLRQARVETSDIDETALSLSSPIALPLKRIGDSTPIRRYEEWDEKVTPSVKSCEQIENDNNNSRRKSWSRAVFSSLQRKGLEKRFIIQKYITKPDRRQLAGTLGLTDAQDNIVYLSNLTKKICKIKLYDLECKNVFEIVQRIRLQRPKNQFFKWELPFFIADLKRAENFTSTYKVKPSTLWSMWSMLKKMLNTKENIDIGKFLNLKSMIKNNSKGLSNQTNYRAFAFYFQVTPKKMFRPFGFPEFYEVSFSSMDHYSYVRNFKLSPSTVIEK</sequence>
<dbReference type="InterPro" id="IPR001356">
    <property type="entry name" value="HD"/>
</dbReference>
<accession>A0A6H5HVQ0</accession>
<dbReference type="AlphaFoldDB" id="A0A6H5HVQ0"/>
<evidence type="ECO:0000313" key="5">
    <source>
        <dbReference type="EMBL" id="CAB0027790.1"/>
    </source>
</evidence>
<keyword evidence="2 3" id="KW-0371">Homeobox</keyword>
<dbReference type="InterPro" id="IPR009057">
    <property type="entry name" value="Homeodomain-like_sf"/>
</dbReference>
<feature type="DNA-binding region" description="Homeobox" evidence="2">
    <location>
        <begin position="126"/>
        <end position="170"/>
    </location>
</feature>
<name>A0A6H5HVQ0_9HYME</name>
<keyword evidence="2 3" id="KW-0539">Nucleus</keyword>
<evidence type="ECO:0000313" key="6">
    <source>
        <dbReference type="Proteomes" id="UP000479190"/>
    </source>
</evidence>
<dbReference type="InterPro" id="IPR052497">
    <property type="entry name" value="H2.0_Homeobox_TF"/>
</dbReference>
<dbReference type="Proteomes" id="UP000479190">
    <property type="component" value="Unassembled WGS sequence"/>
</dbReference>
<dbReference type="CDD" id="cd00086">
    <property type="entry name" value="homeodomain"/>
    <property type="match status" value="1"/>
</dbReference>
<protein>
    <recommendedName>
        <fullName evidence="4">Homeobox domain-containing protein</fullName>
    </recommendedName>
</protein>
<evidence type="ECO:0000256" key="3">
    <source>
        <dbReference type="RuleBase" id="RU000682"/>
    </source>
</evidence>
<dbReference type="PROSITE" id="PS50071">
    <property type="entry name" value="HOMEOBOX_2"/>
    <property type="match status" value="1"/>
</dbReference>
<dbReference type="Pfam" id="PF00046">
    <property type="entry name" value="Homeodomain"/>
    <property type="match status" value="1"/>
</dbReference>
<dbReference type="PANTHER" id="PTHR46808:SF1">
    <property type="entry name" value="H2.0-LIKE HOMEOBOX PROTEIN"/>
    <property type="match status" value="1"/>
</dbReference>
<gene>
    <name evidence="5" type="ORF">TBRA_LOCUS20</name>
</gene>
<dbReference type="Gene3D" id="1.10.10.60">
    <property type="entry name" value="Homeodomain-like"/>
    <property type="match status" value="1"/>
</dbReference>